<reference evidence="4" key="1">
    <citation type="journal article" date="2020" name="Int. J. Syst. Evol. Microbiol.">
        <title>Notification of changes in taxonomic opinion previously published outside the IJSEM.</title>
        <authorList>
            <person name="Oren A."/>
            <person name="Garrity G."/>
        </authorList>
    </citation>
    <scope>NUCLEOTIDE SEQUENCE</scope>
    <source>
        <strain evidence="4">TCYB15</strain>
    </source>
</reference>
<dbReference type="InterPro" id="IPR050090">
    <property type="entry name" value="Tyrosine_recombinase_XerCD"/>
</dbReference>
<evidence type="ECO:0000256" key="3">
    <source>
        <dbReference type="SAM" id="MobiDB-lite"/>
    </source>
</evidence>
<dbReference type="EMBL" id="CP159193">
    <property type="protein sequence ID" value="XCF09148.1"/>
    <property type="molecule type" value="Genomic_DNA"/>
</dbReference>
<dbReference type="AlphaFoldDB" id="A0AAU8BZC8"/>
<dbReference type="GO" id="GO:0006310">
    <property type="term" value="P:DNA recombination"/>
    <property type="evidence" value="ECO:0007669"/>
    <property type="project" value="UniProtKB-KW"/>
</dbReference>
<proteinExistence type="predicted"/>
<protein>
    <submittedName>
        <fullName evidence="4">Site-specific integrase</fullName>
    </submittedName>
</protein>
<feature type="region of interest" description="Disordered" evidence="3">
    <location>
        <begin position="356"/>
        <end position="376"/>
    </location>
</feature>
<dbReference type="GO" id="GO:0003677">
    <property type="term" value="F:DNA binding"/>
    <property type="evidence" value="ECO:0007669"/>
    <property type="project" value="InterPro"/>
</dbReference>
<dbReference type="InterPro" id="IPR013762">
    <property type="entry name" value="Integrase-like_cat_sf"/>
</dbReference>
<dbReference type="PANTHER" id="PTHR30349">
    <property type="entry name" value="PHAGE INTEGRASE-RELATED"/>
    <property type="match status" value="1"/>
</dbReference>
<dbReference type="InterPro" id="IPR011010">
    <property type="entry name" value="DNA_brk_join_enz"/>
</dbReference>
<dbReference type="SUPFAM" id="SSF56349">
    <property type="entry name" value="DNA breaking-rejoining enzymes"/>
    <property type="match status" value="1"/>
</dbReference>
<keyword evidence="1" id="KW-0229">DNA integration</keyword>
<evidence type="ECO:0000256" key="2">
    <source>
        <dbReference type="ARBA" id="ARBA00023172"/>
    </source>
</evidence>
<name>A0AAU8BZC8_9RHOB</name>
<dbReference type="KEGG" id="suly:ABM428_08505"/>
<accession>A0AAU8BZC8</accession>
<dbReference type="RefSeq" id="WP_353627848.1">
    <property type="nucleotide sequence ID" value="NZ_CP159193.1"/>
</dbReference>
<organism evidence="4">
    <name type="scientific">Sulfitobacter sp. TCYB15</name>
    <dbReference type="NCBI Taxonomy" id="3229275"/>
    <lineage>
        <taxon>Bacteria</taxon>
        <taxon>Pseudomonadati</taxon>
        <taxon>Pseudomonadota</taxon>
        <taxon>Alphaproteobacteria</taxon>
        <taxon>Rhodobacterales</taxon>
        <taxon>Roseobacteraceae</taxon>
        <taxon>Sulfitobacter</taxon>
    </lineage>
</organism>
<evidence type="ECO:0000256" key="1">
    <source>
        <dbReference type="ARBA" id="ARBA00022908"/>
    </source>
</evidence>
<dbReference type="GO" id="GO:0015074">
    <property type="term" value="P:DNA integration"/>
    <property type="evidence" value="ECO:0007669"/>
    <property type="project" value="UniProtKB-KW"/>
</dbReference>
<dbReference type="Gene3D" id="1.10.443.10">
    <property type="entry name" value="Intergrase catalytic core"/>
    <property type="match status" value="1"/>
</dbReference>
<keyword evidence="2" id="KW-0233">DNA recombination</keyword>
<dbReference type="CDD" id="cd01184">
    <property type="entry name" value="INT_C_like_1"/>
    <property type="match status" value="1"/>
</dbReference>
<evidence type="ECO:0000313" key="4">
    <source>
        <dbReference type="EMBL" id="XCF09148.1"/>
    </source>
</evidence>
<feature type="region of interest" description="Disordered" evidence="3">
    <location>
        <begin position="251"/>
        <end position="270"/>
    </location>
</feature>
<sequence>MRTSITSQIHLEYRKTGFHWRRRLPQALRAWGEPPSNKKMSLIFPLRSHVIPEAKALALKLTLLSEIAFAGLTERTMAIAPHTMESILTELCRFIIDAAEAAREIAPCRTPEIAAYELACVNAAIDTLRHAIAMRDRQSARGPLQEVAHRLGLILDENDPDWQRLAFRALRVMVEAQEEILSREQGIYGGSTQCRSLPDQPMMQLQRTVKVPAPRPSPLTNPSEYAHQPAVDVTLYERAAPLQTQTCAPIAKGASPAEPDPTPQMPQNAKKGRKINAIAEHYVDLRSKGHSTFKANETLSKDAGKSWEKNSSGNVYSTGRLMALALNDIPLDQVSDSELTAAFNLLQRVPRNYQAATSKLSPQQAADEADTQEQHNAQLTRARMESQGASPGKIEVTILRERIRRLSPNTIYRHMQDFQRICRFAVIQGDLAENIMAEHIWKKTDVDQRTLEAEDTERQTWVGRLDKLFRTPIFQDKLDDIGDPLFWAPLIAVHMGFRSEEILQLNLADIETIGDVPCICLKQGPGQNLKSRAARRIVPIHQNLIDIGFLALVVKRKRDGEERLFPWLQRSASKETFTENFSKKFTRYRKDVECYDPQRDFHSFRTTFNHLLIESRCFDSHRRYIMGHVDRDVGITNYNPDGFSKALLLDDVNAVEIDISMIRSPFENAKPSSVTHLADHRLAMPS</sequence>
<reference evidence="4" key="2">
    <citation type="submission" date="2024-06" db="EMBL/GenBank/DDBJ databases">
        <authorList>
            <person name="Deng Y."/>
        </authorList>
    </citation>
    <scope>NUCLEOTIDE SEQUENCE</scope>
    <source>
        <strain evidence="4">TCYB15</strain>
    </source>
</reference>
<gene>
    <name evidence="4" type="ORF">ABM428_08505</name>
</gene>